<evidence type="ECO:0000313" key="1">
    <source>
        <dbReference type="EMBL" id="CCH74018.1"/>
    </source>
</evidence>
<dbReference type="Proteomes" id="UP000035763">
    <property type="component" value="Unassembled WGS sequence"/>
</dbReference>
<dbReference type="Pfam" id="PF13531">
    <property type="entry name" value="SBP_bac_11"/>
    <property type="match status" value="1"/>
</dbReference>
<dbReference type="PANTHER" id="PTHR30632">
    <property type="entry name" value="MOLYBDATE-BINDING PERIPLASMIC PROTEIN"/>
    <property type="match status" value="1"/>
</dbReference>
<protein>
    <submittedName>
        <fullName evidence="1">Putative ABC transporter, periplasmic molybdate</fullName>
    </submittedName>
</protein>
<dbReference type="SUPFAM" id="SSF53850">
    <property type="entry name" value="Periplasmic binding protein-like II"/>
    <property type="match status" value="1"/>
</dbReference>
<dbReference type="EMBL" id="CAJA01000296">
    <property type="protein sequence ID" value="CCH74018.1"/>
    <property type="molecule type" value="Genomic_DNA"/>
</dbReference>
<dbReference type="GO" id="GO:0015689">
    <property type="term" value="P:molybdate ion transport"/>
    <property type="evidence" value="ECO:0007669"/>
    <property type="project" value="TreeGrafter"/>
</dbReference>
<dbReference type="OrthoDB" id="8216219at2"/>
<accession>W6JWS4</accession>
<dbReference type="GO" id="GO:0030973">
    <property type="term" value="F:molybdate ion binding"/>
    <property type="evidence" value="ECO:0007669"/>
    <property type="project" value="TreeGrafter"/>
</dbReference>
<keyword evidence="2" id="KW-1185">Reference proteome</keyword>
<dbReference type="RefSeq" id="WP_053084163.1">
    <property type="nucleotide sequence ID" value="NZ_HG764815.1"/>
</dbReference>
<dbReference type="STRING" id="1193182.BN11_3650001"/>
<organism evidence="1 2">
    <name type="scientific">Nostocoides australiense Ben110</name>
    <dbReference type="NCBI Taxonomy" id="1193182"/>
    <lineage>
        <taxon>Bacteria</taxon>
        <taxon>Bacillati</taxon>
        <taxon>Actinomycetota</taxon>
        <taxon>Actinomycetes</taxon>
        <taxon>Micrococcales</taxon>
        <taxon>Intrasporangiaceae</taxon>
        <taxon>Nostocoides</taxon>
    </lineage>
</organism>
<reference evidence="1 2" key="1">
    <citation type="journal article" date="2013" name="ISME J.">
        <title>A metabolic model for members of the genus Tetrasphaera involved in enhanced biological phosphorus removal.</title>
        <authorList>
            <person name="Kristiansen R."/>
            <person name="Nguyen H.T.T."/>
            <person name="Saunders A.M."/>
            <person name="Nielsen J.L."/>
            <person name="Wimmer R."/>
            <person name="Le V.Q."/>
            <person name="McIlroy S.J."/>
            <person name="Petrovski S."/>
            <person name="Seviour R.J."/>
            <person name="Calteau A."/>
            <person name="Nielsen K.L."/>
            <person name="Nielsen P.H."/>
        </authorList>
    </citation>
    <scope>NUCLEOTIDE SEQUENCE [LARGE SCALE GENOMIC DNA]</scope>
    <source>
        <strain evidence="1 2">Ben110</strain>
    </source>
</reference>
<dbReference type="PANTHER" id="PTHR30632:SF11">
    <property type="entry name" value="BLR4797 PROTEIN"/>
    <property type="match status" value="1"/>
</dbReference>
<dbReference type="Gene3D" id="3.40.190.10">
    <property type="entry name" value="Periplasmic binding protein-like II"/>
    <property type="match status" value="2"/>
</dbReference>
<name>W6JWS4_9MICO</name>
<gene>
    <name evidence="1" type="ORF">BN11_3650001</name>
</gene>
<comment type="caution">
    <text evidence="1">The sequence shown here is derived from an EMBL/GenBank/DDBJ whole genome shotgun (WGS) entry which is preliminary data.</text>
</comment>
<evidence type="ECO:0000313" key="2">
    <source>
        <dbReference type="Proteomes" id="UP000035763"/>
    </source>
</evidence>
<proteinExistence type="predicted"/>
<dbReference type="InterPro" id="IPR050682">
    <property type="entry name" value="ModA/WtpA"/>
</dbReference>
<sequence>MAKTFTPQPNAAAALQGLSSMATKEVLAQLAQRCTAEGVAIEFESGGGVIMADRVRAGDAADLVVLGADAMRTLADEGHVIADSVRPLFRSDMVIAIPDSAEVPDVSSPRAIRELISGDLRIGYSTGPSGTALLRQLEAWGLRPEIDGRLVQARPGVPVGRLLTDGEADVGLQQNSELAGMPGVRVLGPLPGECAVTTVFSGGVLAASGRPDVASGALSRMADPAYSAIVTGCGMTPAGG</sequence>
<dbReference type="AlphaFoldDB" id="W6JWS4"/>